<dbReference type="PANTHER" id="PTHR11206">
    <property type="entry name" value="MULTIDRUG RESISTANCE PROTEIN"/>
    <property type="match status" value="1"/>
</dbReference>
<keyword evidence="5 6" id="KW-0472">Membrane</keyword>
<feature type="transmembrane region" description="Helical" evidence="6">
    <location>
        <begin position="96"/>
        <end position="119"/>
    </location>
</feature>
<feature type="transmembrane region" description="Helical" evidence="6">
    <location>
        <begin position="21"/>
        <end position="45"/>
    </location>
</feature>
<feature type="transmembrane region" description="Helical" evidence="6">
    <location>
        <begin position="204"/>
        <end position="224"/>
    </location>
</feature>
<evidence type="ECO:0000256" key="3">
    <source>
        <dbReference type="ARBA" id="ARBA00022692"/>
    </source>
</evidence>
<gene>
    <name evidence="8" type="primary">LOC120253820</name>
</gene>
<comment type="similarity">
    <text evidence="2">Belongs to the multi antimicrobial extrusion (MATE) (TC 2.A.66.1) family.</text>
</comment>
<feature type="transmembrane region" description="Helical" evidence="6">
    <location>
        <begin position="275"/>
        <end position="293"/>
    </location>
</feature>
<keyword evidence="3 6" id="KW-0812">Transmembrane</keyword>
<dbReference type="CDD" id="cd13132">
    <property type="entry name" value="MATE_eukaryotic"/>
    <property type="match status" value="1"/>
</dbReference>
<evidence type="ECO:0000313" key="8">
    <source>
        <dbReference type="RefSeq" id="XP_039117973.1"/>
    </source>
</evidence>
<dbReference type="GO" id="GO:0015297">
    <property type="term" value="F:antiporter activity"/>
    <property type="evidence" value="ECO:0007669"/>
    <property type="project" value="InterPro"/>
</dbReference>
<dbReference type="GO" id="GO:1990961">
    <property type="term" value="P:xenobiotic detoxification by transmembrane export across the plasma membrane"/>
    <property type="evidence" value="ECO:0007669"/>
    <property type="project" value="InterPro"/>
</dbReference>
<dbReference type="Proteomes" id="UP001515500">
    <property type="component" value="Unplaced"/>
</dbReference>
<organism evidence="7 8">
    <name type="scientific">Dioscorea cayennensis subsp. rotundata</name>
    <name type="common">White Guinea yam</name>
    <name type="synonym">Dioscorea rotundata</name>
    <dbReference type="NCBI Taxonomy" id="55577"/>
    <lineage>
        <taxon>Eukaryota</taxon>
        <taxon>Viridiplantae</taxon>
        <taxon>Streptophyta</taxon>
        <taxon>Embryophyta</taxon>
        <taxon>Tracheophyta</taxon>
        <taxon>Spermatophyta</taxon>
        <taxon>Magnoliopsida</taxon>
        <taxon>Liliopsida</taxon>
        <taxon>Dioscoreales</taxon>
        <taxon>Dioscoreaceae</taxon>
        <taxon>Dioscorea</taxon>
    </lineage>
</organism>
<comment type="subcellular location">
    <subcellularLocation>
        <location evidence="1">Membrane</location>
        <topology evidence="1">Multi-pass membrane protein</topology>
    </subcellularLocation>
</comment>
<feature type="transmembrane region" description="Helical" evidence="6">
    <location>
        <begin position="51"/>
        <end position="75"/>
    </location>
</feature>
<evidence type="ECO:0000256" key="4">
    <source>
        <dbReference type="ARBA" id="ARBA00022989"/>
    </source>
</evidence>
<dbReference type="RefSeq" id="XP_039117973.1">
    <property type="nucleotide sequence ID" value="XM_039262039.1"/>
</dbReference>
<evidence type="ECO:0000313" key="7">
    <source>
        <dbReference type="Proteomes" id="UP001515500"/>
    </source>
</evidence>
<dbReference type="InterPro" id="IPR045069">
    <property type="entry name" value="MATE_euk"/>
</dbReference>
<dbReference type="GO" id="GO:0016020">
    <property type="term" value="C:membrane"/>
    <property type="evidence" value="ECO:0007669"/>
    <property type="project" value="UniProtKB-SubCell"/>
</dbReference>
<feature type="transmembrane region" description="Helical" evidence="6">
    <location>
        <begin position="170"/>
        <end position="192"/>
    </location>
</feature>
<dbReference type="Pfam" id="PF01554">
    <property type="entry name" value="MatE"/>
    <property type="match status" value="2"/>
</dbReference>
<evidence type="ECO:0000256" key="2">
    <source>
        <dbReference type="ARBA" id="ARBA00010199"/>
    </source>
</evidence>
<proteinExistence type="inferred from homology"/>
<keyword evidence="7" id="KW-1185">Reference proteome</keyword>
<evidence type="ECO:0000256" key="5">
    <source>
        <dbReference type="ARBA" id="ARBA00023136"/>
    </source>
</evidence>
<dbReference type="GO" id="GO:0042910">
    <property type="term" value="F:xenobiotic transmembrane transporter activity"/>
    <property type="evidence" value="ECO:0007669"/>
    <property type="project" value="InterPro"/>
</dbReference>
<accession>A0AB40AT43</accession>
<evidence type="ECO:0000256" key="6">
    <source>
        <dbReference type="SAM" id="Phobius"/>
    </source>
</evidence>
<sequence>MAHEENTSRLGHIITEVKKQSWLLVPIIVSGVLEKLIQIISLSFVGHLGDLPLSAASMAASISGITGMSILMGMLNALDTLCGQAYGAKEYHLLGIYLQRAMLLNVVTCIPLAFVWPFAGKILHAIGQNEEISMAAQLYIRYVWFSSKVKETWTGFSKQASQDFSNTSKLAFTSALMNCLDFWSFEVIFLMYGYLPNPKLETSVLAISQNTSILTYMIPVGIGASLSTRVSNELGAGNQQNARFAIYIAGTLAILEGVTRGCGWQKLGVFVNFSAYYIVGLPFAGLFAFYWHLKVKGLWLGIMCGLSIQLFLLLIITVFADWEKVARKAVDRVNKSTVATGRITTMSDNPQADNFTERGSTSGCGGMVTAMNDNPQADNSLSEEIQADNSLCEEIQLSSDCY</sequence>
<reference evidence="8" key="1">
    <citation type="submission" date="2025-08" db="UniProtKB">
        <authorList>
            <consortium name="RefSeq"/>
        </authorList>
    </citation>
    <scope>IDENTIFICATION</scope>
</reference>
<dbReference type="AlphaFoldDB" id="A0AB40AT43"/>
<name>A0AB40AT43_DIOCR</name>
<protein>
    <submittedName>
        <fullName evidence="8">Protein DETOXIFICATION 16-like</fullName>
    </submittedName>
</protein>
<evidence type="ECO:0000256" key="1">
    <source>
        <dbReference type="ARBA" id="ARBA00004141"/>
    </source>
</evidence>
<feature type="transmembrane region" description="Helical" evidence="6">
    <location>
        <begin position="244"/>
        <end position="263"/>
    </location>
</feature>
<keyword evidence="4 6" id="KW-1133">Transmembrane helix</keyword>
<dbReference type="GeneID" id="120253820"/>
<feature type="transmembrane region" description="Helical" evidence="6">
    <location>
        <begin position="299"/>
        <end position="322"/>
    </location>
</feature>
<dbReference type="InterPro" id="IPR002528">
    <property type="entry name" value="MATE_fam"/>
</dbReference>